<evidence type="ECO:0000256" key="2">
    <source>
        <dbReference type="SAM" id="Phobius"/>
    </source>
</evidence>
<dbReference type="OrthoDB" id="4424830at2"/>
<feature type="region of interest" description="Disordered" evidence="1">
    <location>
        <begin position="110"/>
        <end position="145"/>
    </location>
</feature>
<dbReference type="KEGG" id="ccho:CCHOA_09765"/>
<keyword evidence="4" id="KW-1185">Reference proteome</keyword>
<reference evidence="3 4" key="1">
    <citation type="submission" date="2018-11" db="EMBL/GenBank/DDBJ databases">
        <authorList>
            <person name="Kleinhagauer T."/>
            <person name="Glaeser S.P."/>
            <person name="Spergser J."/>
            <person name="Ruckert C."/>
            <person name="Kaempfer P."/>
            <person name="Busse H.-J."/>
        </authorList>
    </citation>
    <scope>NUCLEOTIDE SEQUENCE [LARGE SCALE GENOMIC DNA]</scope>
    <source>
        <strain evidence="3 4">200CH</strain>
    </source>
</reference>
<dbReference type="Proteomes" id="UP000269019">
    <property type="component" value="Chromosome"/>
</dbReference>
<gene>
    <name evidence="3" type="ORF">CCHOA_09765</name>
</gene>
<dbReference type="RefSeq" id="WP_123929550.1">
    <property type="nucleotide sequence ID" value="NZ_CP033896.1"/>
</dbReference>
<sequence>MKFDFYQDLDLKRSSDCVDLHSELTEQIKGATTPEDKDKLSTARDILGNPVRRARYDQELDDVTVTDLDVRRLHEIAAMPTTEQADDAKALAQFGSSGDAAVAAGSAGVSSQTFAGSTPQDSAPQAGDETGSSAESQSWQQQASQLGKQLNAATAPLQQTLHEAAGNLKSNPSWIAVDPKRQRSDSLMWAIVTGIIVLMWTIEFFKFLLLAGTASKSESLLETFGLVSAAEDFFYDAMFTLVGSIVLLVLCQLAWNIRMVIGRRGWLEREK</sequence>
<dbReference type="AlphaFoldDB" id="A0A3G6J8L6"/>
<keyword evidence="2" id="KW-1133">Transmembrane helix</keyword>
<organism evidence="3 4">
    <name type="scientific">Corynebacterium choanae</name>
    <dbReference type="NCBI Taxonomy" id="1862358"/>
    <lineage>
        <taxon>Bacteria</taxon>
        <taxon>Bacillati</taxon>
        <taxon>Actinomycetota</taxon>
        <taxon>Actinomycetes</taxon>
        <taxon>Mycobacteriales</taxon>
        <taxon>Corynebacteriaceae</taxon>
        <taxon>Corynebacterium</taxon>
    </lineage>
</organism>
<protein>
    <submittedName>
        <fullName evidence="3">Uncharacterized protein</fullName>
    </submittedName>
</protein>
<keyword evidence="2" id="KW-0812">Transmembrane</keyword>
<feature type="compositionally biased region" description="Low complexity" evidence="1">
    <location>
        <begin position="132"/>
        <end position="145"/>
    </location>
</feature>
<proteinExistence type="predicted"/>
<evidence type="ECO:0000256" key="1">
    <source>
        <dbReference type="SAM" id="MobiDB-lite"/>
    </source>
</evidence>
<accession>A0A3G6J8L6</accession>
<feature type="transmembrane region" description="Helical" evidence="2">
    <location>
        <begin position="233"/>
        <end position="255"/>
    </location>
</feature>
<dbReference type="EMBL" id="CP033896">
    <property type="protein sequence ID" value="AZA14336.1"/>
    <property type="molecule type" value="Genomic_DNA"/>
</dbReference>
<feature type="transmembrane region" description="Helical" evidence="2">
    <location>
        <begin position="187"/>
        <end position="213"/>
    </location>
</feature>
<name>A0A3G6J8L6_9CORY</name>
<evidence type="ECO:0000313" key="4">
    <source>
        <dbReference type="Proteomes" id="UP000269019"/>
    </source>
</evidence>
<feature type="compositionally biased region" description="Polar residues" evidence="1">
    <location>
        <begin position="112"/>
        <end position="123"/>
    </location>
</feature>
<evidence type="ECO:0000313" key="3">
    <source>
        <dbReference type="EMBL" id="AZA14336.1"/>
    </source>
</evidence>
<keyword evidence="2" id="KW-0472">Membrane</keyword>